<evidence type="ECO:0000313" key="2">
    <source>
        <dbReference type="Proteomes" id="UP000019140"/>
    </source>
</evidence>
<comment type="caution">
    <text evidence="1">The sequence shown here is derived from an EMBL/GenBank/DDBJ whole genome shotgun (WGS) entry which is preliminary data.</text>
</comment>
<keyword evidence="2" id="KW-1185">Reference proteome</keyword>
<accession>W4LXT9</accession>
<organism evidence="1 2">
    <name type="scientific">Candidatus Entotheonella gemina</name>
    <dbReference type="NCBI Taxonomy" id="1429439"/>
    <lineage>
        <taxon>Bacteria</taxon>
        <taxon>Pseudomonadati</taxon>
        <taxon>Nitrospinota/Tectimicrobiota group</taxon>
        <taxon>Candidatus Tectimicrobiota</taxon>
        <taxon>Candidatus Entotheonellia</taxon>
        <taxon>Candidatus Entotheonellales</taxon>
        <taxon>Candidatus Entotheonellaceae</taxon>
        <taxon>Candidatus Entotheonella</taxon>
    </lineage>
</organism>
<sequence>MNGEKPLDDTCRRGKQVGHTAAGAVDDIFTAQIIGLSQDLANETSSIAHRASGVALETATAFIRPSLSAMSPIFTVAYGNLPYDT</sequence>
<evidence type="ECO:0000313" key="1">
    <source>
        <dbReference type="EMBL" id="ETX02566.1"/>
    </source>
</evidence>
<name>W4LXT9_9BACT</name>
<gene>
    <name evidence="1" type="ORF">ETSY2_35300</name>
</gene>
<proteinExistence type="predicted"/>
<reference evidence="1 2" key="1">
    <citation type="journal article" date="2014" name="Nature">
        <title>An environmental bacterial taxon with a large and distinct metabolic repertoire.</title>
        <authorList>
            <person name="Wilson M.C."/>
            <person name="Mori T."/>
            <person name="Ruckert C."/>
            <person name="Uria A.R."/>
            <person name="Helf M.J."/>
            <person name="Takada K."/>
            <person name="Gernert C."/>
            <person name="Steffens U.A."/>
            <person name="Heycke N."/>
            <person name="Schmitt S."/>
            <person name="Rinke C."/>
            <person name="Helfrich E.J."/>
            <person name="Brachmann A.O."/>
            <person name="Gurgui C."/>
            <person name="Wakimoto T."/>
            <person name="Kracht M."/>
            <person name="Crusemann M."/>
            <person name="Hentschel U."/>
            <person name="Abe I."/>
            <person name="Matsunaga S."/>
            <person name="Kalinowski J."/>
            <person name="Takeyama H."/>
            <person name="Piel J."/>
        </authorList>
    </citation>
    <scope>NUCLEOTIDE SEQUENCE [LARGE SCALE GENOMIC DNA]</scope>
    <source>
        <strain evidence="2">TSY2</strain>
    </source>
</reference>
<dbReference type="HOGENOM" id="CLU_2506554_0_0_7"/>
<dbReference type="EMBL" id="AZHX01001515">
    <property type="protein sequence ID" value="ETX02566.1"/>
    <property type="molecule type" value="Genomic_DNA"/>
</dbReference>
<dbReference type="Proteomes" id="UP000019140">
    <property type="component" value="Unassembled WGS sequence"/>
</dbReference>
<protein>
    <submittedName>
        <fullName evidence="1">Uncharacterized protein</fullName>
    </submittedName>
</protein>
<dbReference type="AlphaFoldDB" id="W4LXT9"/>